<evidence type="ECO:0000256" key="2">
    <source>
        <dbReference type="ARBA" id="ARBA00023015"/>
    </source>
</evidence>
<evidence type="ECO:0000256" key="5">
    <source>
        <dbReference type="ARBA" id="ARBA00023242"/>
    </source>
</evidence>
<evidence type="ECO:0000256" key="4">
    <source>
        <dbReference type="ARBA" id="ARBA00023163"/>
    </source>
</evidence>
<reference evidence="8" key="3">
    <citation type="submission" date="2019-09" db="EMBL/GenBank/DDBJ databases">
        <authorList>
            <person name="Gao Z."/>
        </authorList>
    </citation>
    <scope>NUCLEOTIDE SEQUENCE</scope>
    <source>
        <tissue evidence="8">Leaves</tissue>
    </source>
</reference>
<dbReference type="InterPro" id="IPR015660">
    <property type="entry name" value="MASH1/Ascl1a-like"/>
</dbReference>
<reference evidence="8 9" key="2">
    <citation type="journal article" date="2019" name="Plant Biotechnol. J.">
        <title>The red bayberry genome and genetic basis of sex determination.</title>
        <authorList>
            <person name="Jia H.M."/>
            <person name="Jia H.J."/>
            <person name="Cai Q.L."/>
            <person name="Wang Y."/>
            <person name="Zhao H.B."/>
            <person name="Yang W.F."/>
            <person name="Wang G.Y."/>
            <person name="Li Y.H."/>
            <person name="Zhan D.L."/>
            <person name="Shen Y.T."/>
            <person name="Niu Q.F."/>
            <person name="Chang L."/>
            <person name="Qiu J."/>
            <person name="Zhao L."/>
            <person name="Xie H.B."/>
            <person name="Fu W.Y."/>
            <person name="Jin J."/>
            <person name="Li X.W."/>
            <person name="Jiao Y."/>
            <person name="Zhou C.C."/>
            <person name="Tu T."/>
            <person name="Chai C.Y."/>
            <person name="Gao J.L."/>
            <person name="Fan L.J."/>
            <person name="van de Weg E."/>
            <person name="Wang J.Y."/>
            <person name="Gao Z.S."/>
        </authorList>
    </citation>
    <scope>NUCLEOTIDE SEQUENCE [LARGE SCALE GENOMIC DNA]</scope>
    <source>
        <tissue evidence="8">Leaves</tissue>
    </source>
</reference>
<dbReference type="InterPro" id="IPR036638">
    <property type="entry name" value="HLH_DNA-bd_sf"/>
</dbReference>
<proteinExistence type="predicted"/>
<sequence length="252" mass="28144">MSALSPPSVSTIGLYFDHTISPDQNCLQGSDLETLELALHFPTYLAEFELDPVTPPLAISCDPKMVKKLNHNASERNRRQKMNDLYSSLGSLLPEADRTKKLSIPATVSQMLKYIPELQQQVMELIQKKEELLSTISSQAKETAREKQPKRIARSTVATVSASRLDDGEVVIQVSTSKVHETALSEILLNLEEDGLLLLNASSFESSGGRVSYTLHLQVLQQVEGSDHEKLECEILREKLMSLYDNREALYS</sequence>
<evidence type="ECO:0000256" key="3">
    <source>
        <dbReference type="ARBA" id="ARBA00023125"/>
    </source>
</evidence>
<dbReference type="InterPro" id="IPR011598">
    <property type="entry name" value="bHLH_dom"/>
</dbReference>
<keyword evidence="4" id="KW-0804">Transcription</keyword>
<comment type="subcellular location">
    <subcellularLocation>
        <location evidence="1">Nucleus</location>
    </subcellularLocation>
</comment>
<dbReference type="GO" id="GO:0000981">
    <property type="term" value="F:DNA-binding transcription factor activity, RNA polymerase II-specific"/>
    <property type="evidence" value="ECO:0007669"/>
    <property type="project" value="TreeGrafter"/>
</dbReference>
<organism evidence="8 9">
    <name type="scientific">Morella rubra</name>
    <name type="common">Chinese bayberry</name>
    <dbReference type="NCBI Taxonomy" id="262757"/>
    <lineage>
        <taxon>Eukaryota</taxon>
        <taxon>Viridiplantae</taxon>
        <taxon>Streptophyta</taxon>
        <taxon>Embryophyta</taxon>
        <taxon>Tracheophyta</taxon>
        <taxon>Spermatophyta</taxon>
        <taxon>Magnoliopsida</taxon>
        <taxon>eudicotyledons</taxon>
        <taxon>Gunneridae</taxon>
        <taxon>Pentapetalae</taxon>
        <taxon>rosids</taxon>
        <taxon>fabids</taxon>
        <taxon>Fagales</taxon>
        <taxon>Myricaceae</taxon>
        <taxon>Morella</taxon>
    </lineage>
</organism>
<dbReference type="Pfam" id="PF00010">
    <property type="entry name" value="HLH"/>
    <property type="match status" value="1"/>
</dbReference>
<dbReference type="SMART" id="SM00353">
    <property type="entry name" value="HLH"/>
    <property type="match status" value="1"/>
</dbReference>
<keyword evidence="2" id="KW-0805">Transcription regulation</keyword>
<feature type="domain" description="BHLH" evidence="6">
    <location>
        <begin position="66"/>
        <end position="118"/>
    </location>
</feature>
<dbReference type="GO" id="GO:0000977">
    <property type="term" value="F:RNA polymerase II transcription regulatory region sequence-specific DNA binding"/>
    <property type="evidence" value="ECO:0007669"/>
    <property type="project" value="TreeGrafter"/>
</dbReference>
<dbReference type="CDD" id="cd18914">
    <property type="entry name" value="bHLH_AtORG2_like"/>
    <property type="match status" value="1"/>
</dbReference>
<dbReference type="SUPFAM" id="SSF47459">
    <property type="entry name" value="HLH, helix-loop-helix DNA-binding domain"/>
    <property type="match status" value="1"/>
</dbReference>
<keyword evidence="3" id="KW-0238">DNA-binding</keyword>
<dbReference type="PANTHER" id="PTHR13935:SF41">
    <property type="entry name" value="TRANSCRIPTION FACTOR ORG2-RELATED"/>
    <property type="match status" value="1"/>
</dbReference>
<dbReference type="EMBL" id="RXIC02000020">
    <property type="protein sequence ID" value="KAB1222223.1"/>
    <property type="molecule type" value="Genomic_DNA"/>
</dbReference>
<keyword evidence="5" id="KW-0539">Nucleus</keyword>
<dbReference type="Gene3D" id="4.10.280.10">
    <property type="entry name" value="Helix-loop-helix DNA-binding domain"/>
    <property type="match status" value="1"/>
</dbReference>
<dbReference type="PANTHER" id="PTHR13935">
    <property type="entry name" value="ACHAETE-SCUTE TRANSCRIPTION FACTOR-RELATED"/>
    <property type="match status" value="1"/>
</dbReference>
<dbReference type="GO" id="GO:0010106">
    <property type="term" value="P:cellular response to iron ion starvation"/>
    <property type="evidence" value="ECO:0007669"/>
    <property type="project" value="UniProtKB-ARBA"/>
</dbReference>
<gene>
    <name evidence="7" type="ORF">CJ030_MR2G023436</name>
    <name evidence="8" type="ORF">CJ030_MR2G023461</name>
</gene>
<evidence type="ECO:0000259" key="6">
    <source>
        <dbReference type="PROSITE" id="PS50888"/>
    </source>
</evidence>
<evidence type="ECO:0000256" key="1">
    <source>
        <dbReference type="ARBA" id="ARBA00004123"/>
    </source>
</evidence>
<reference evidence="8" key="1">
    <citation type="submission" date="2018-07" db="EMBL/GenBank/DDBJ databases">
        <authorList>
            <person name="Gao Z.-S."/>
            <person name="Jia H.-M."/>
            <person name="Jia H.-J."/>
            <person name="Cai Q.-L."/>
            <person name="Wang Y."/>
            <person name="Zhao H.-B."/>
        </authorList>
    </citation>
    <scope>NUCLEOTIDE SEQUENCE</scope>
    <source>
        <tissue evidence="8">Leaves</tissue>
    </source>
</reference>
<dbReference type="GO" id="GO:0046983">
    <property type="term" value="F:protein dimerization activity"/>
    <property type="evidence" value="ECO:0007669"/>
    <property type="project" value="InterPro"/>
</dbReference>
<name>A0A6A1WBG0_9ROSI</name>
<evidence type="ECO:0000313" key="8">
    <source>
        <dbReference type="EMBL" id="KAB1222223.1"/>
    </source>
</evidence>
<comment type="caution">
    <text evidence="8">The sequence shown here is derived from an EMBL/GenBank/DDBJ whole genome shotgun (WGS) entry which is preliminary data.</text>
</comment>
<keyword evidence="9" id="KW-1185">Reference proteome</keyword>
<dbReference type="EMBL" id="RXIC02000020">
    <property type="protein sequence ID" value="KAB1222198.1"/>
    <property type="molecule type" value="Genomic_DNA"/>
</dbReference>
<dbReference type="AlphaFoldDB" id="A0A6A1WBG0"/>
<evidence type="ECO:0000313" key="9">
    <source>
        <dbReference type="Proteomes" id="UP000516437"/>
    </source>
</evidence>
<dbReference type="GO" id="GO:0090575">
    <property type="term" value="C:RNA polymerase II transcription regulator complex"/>
    <property type="evidence" value="ECO:0007669"/>
    <property type="project" value="TreeGrafter"/>
</dbReference>
<evidence type="ECO:0000313" key="7">
    <source>
        <dbReference type="EMBL" id="KAB1222198.1"/>
    </source>
</evidence>
<dbReference type="FunFam" id="4.10.280.10:FF:000074">
    <property type="entry name" value="Transcription factor ORG2"/>
    <property type="match status" value="1"/>
</dbReference>
<dbReference type="OrthoDB" id="6106870at2759"/>
<dbReference type="PROSITE" id="PS50888">
    <property type="entry name" value="BHLH"/>
    <property type="match status" value="1"/>
</dbReference>
<protein>
    <submittedName>
        <fullName evidence="8">Transcription factor ORG2</fullName>
    </submittedName>
</protein>
<accession>A0A6A1WBG0</accession>
<dbReference type="Proteomes" id="UP000516437">
    <property type="component" value="Chromosome 2"/>
</dbReference>